<sequence>MTIYIEMLPLEQVRWIILNMVYILSLRNIVIGLKSVYSLGEEKNN</sequence>
<keyword evidence="1" id="KW-0472">Membrane</keyword>
<comment type="caution">
    <text evidence="2">The sequence shown here is derived from an EMBL/GenBank/DDBJ whole genome shotgun (WGS) entry which is preliminary data.</text>
</comment>
<protein>
    <submittedName>
        <fullName evidence="2">Uncharacterized protein</fullName>
    </submittedName>
</protein>
<dbReference type="AlphaFoldDB" id="A0A2S5R7M2"/>
<evidence type="ECO:0000313" key="3">
    <source>
        <dbReference type="Proteomes" id="UP000239425"/>
    </source>
</evidence>
<keyword evidence="3" id="KW-1185">Reference proteome</keyword>
<organism evidence="2 3">
    <name type="scientific">Holospora curviuscula</name>
    <dbReference type="NCBI Taxonomy" id="1082868"/>
    <lineage>
        <taxon>Bacteria</taxon>
        <taxon>Pseudomonadati</taxon>
        <taxon>Pseudomonadota</taxon>
        <taxon>Alphaproteobacteria</taxon>
        <taxon>Holosporales</taxon>
        <taxon>Holosporaceae</taxon>
        <taxon>Holospora</taxon>
    </lineage>
</organism>
<gene>
    <name evidence="2" type="ORF">HCUR_01218</name>
</gene>
<evidence type="ECO:0000313" key="2">
    <source>
        <dbReference type="EMBL" id="PPE03336.1"/>
    </source>
</evidence>
<evidence type="ECO:0000256" key="1">
    <source>
        <dbReference type="SAM" id="Phobius"/>
    </source>
</evidence>
<reference evidence="2 3" key="1">
    <citation type="submission" date="2017-11" db="EMBL/GenBank/DDBJ databases">
        <title>Comparative genomic analysis of Holospora spp., intranuclear symbionts of paramecia.</title>
        <authorList>
            <person name="Garushyants S.K."/>
            <person name="Beliavskaya A."/>
            <person name="Malko D.B."/>
            <person name="Logacheva M.D."/>
            <person name="Rautian M.S."/>
            <person name="Gelfand M.S."/>
        </authorList>
    </citation>
    <scope>NUCLEOTIDE SEQUENCE [LARGE SCALE GENOMIC DNA]</scope>
    <source>
        <strain evidence="3">02AZ16</strain>
    </source>
</reference>
<feature type="transmembrane region" description="Helical" evidence="1">
    <location>
        <begin position="12"/>
        <end position="33"/>
    </location>
</feature>
<proteinExistence type="predicted"/>
<dbReference type="Proteomes" id="UP000239425">
    <property type="component" value="Unassembled WGS sequence"/>
</dbReference>
<name>A0A2S5R7M2_9PROT</name>
<accession>A0A2S5R7M2</accession>
<keyword evidence="1" id="KW-1133">Transmembrane helix</keyword>
<dbReference type="EMBL" id="PHHC01000110">
    <property type="protein sequence ID" value="PPE03336.1"/>
    <property type="molecule type" value="Genomic_DNA"/>
</dbReference>
<keyword evidence="1" id="KW-0812">Transmembrane</keyword>